<keyword evidence="12" id="KW-1185">Reference proteome</keyword>
<dbReference type="RefSeq" id="WP_289453726.1">
    <property type="nucleotide sequence ID" value="NZ_JAUCGQ010000001.1"/>
</dbReference>
<evidence type="ECO:0000256" key="8">
    <source>
        <dbReference type="ARBA" id="ARBA00035585"/>
    </source>
</evidence>
<keyword evidence="5 10" id="KW-0472">Membrane</keyword>
<keyword evidence="4 10" id="KW-1133">Transmembrane helix</keyword>
<evidence type="ECO:0000256" key="10">
    <source>
        <dbReference type="HAMAP-Rule" id="MF_00454"/>
    </source>
</evidence>
<dbReference type="HAMAP" id="MF_00454">
    <property type="entry name" value="FluC"/>
    <property type="match status" value="1"/>
</dbReference>
<feature type="transmembrane region" description="Helical" evidence="10">
    <location>
        <begin position="7"/>
        <end position="29"/>
    </location>
</feature>
<dbReference type="InterPro" id="IPR003691">
    <property type="entry name" value="FluC"/>
</dbReference>
<protein>
    <recommendedName>
        <fullName evidence="10">Fluoride-specific ion channel FluC</fullName>
    </recommendedName>
</protein>
<keyword evidence="10" id="KW-0813">Transport</keyword>
<dbReference type="PANTHER" id="PTHR28259:SF1">
    <property type="entry name" value="FLUORIDE EXPORT PROTEIN 1-RELATED"/>
    <property type="match status" value="1"/>
</dbReference>
<feature type="transmembrane region" description="Helical" evidence="10">
    <location>
        <begin position="49"/>
        <end position="67"/>
    </location>
</feature>
<comment type="activity regulation">
    <text evidence="10">Na(+) is not transported, but it plays an essential structural role and its presence is essential for fluoride channel function.</text>
</comment>
<reference evidence="11 12" key="1">
    <citation type="submission" date="2023-06" db="EMBL/GenBank/DDBJ databases">
        <title>Cellulomonas sp. MW4 Whole genome sequence.</title>
        <authorList>
            <person name="Park S."/>
        </authorList>
    </citation>
    <scope>NUCLEOTIDE SEQUENCE [LARGE SCALE GENOMIC DNA]</scope>
    <source>
        <strain evidence="11 12">MW4</strain>
    </source>
</reference>
<gene>
    <name evidence="10" type="primary">fluC</name>
    <name evidence="10" type="synonym">crcB</name>
    <name evidence="11" type="ORF">QRT04_04160</name>
</gene>
<evidence type="ECO:0000256" key="3">
    <source>
        <dbReference type="ARBA" id="ARBA00022692"/>
    </source>
</evidence>
<sequence>MSRAHHLDPLLVGVVAIGGALGTLARYGVIHALHPAPDGLPVATLTENLVGAFLLGLLLEALLRAGAEDRRRRVLRLGLGTGVLGGFTTYSSLALEVHTLASDGRPGLAAAYGLGSMVLGLVTCVLGVLVAAWFDRRRAGARAHGPAA</sequence>
<feature type="transmembrane region" description="Helical" evidence="10">
    <location>
        <begin position="107"/>
        <end position="134"/>
    </location>
</feature>
<evidence type="ECO:0000256" key="9">
    <source>
        <dbReference type="ARBA" id="ARBA00049940"/>
    </source>
</evidence>
<proteinExistence type="inferred from homology"/>
<comment type="caution">
    <text evidence="11">The sequence shown here is derived from an EMBL/GenBank/DDBJ whole genome shotgun (WGS) entry which is preliminary data.</text>
</comment>
<evidence type="ECO:0000256" key="7">
    <source>
        <dbReference type="ARBA" id="ARBA00035120"/>
    </source>
</evidence>
<comment type="subcellular location">
    <subcellularLocation>
        <location evidence="1 10">Cell membrane</location>
        <topology evidence="1 10">Multi-pass membrane protein</topology>
    </subcellularLocation>
</comment>
<dbReference type="Proteomes" id="UP001529338">
    <property type="component" value="Unassembled WGS sequence"/>
</dbReference>
<organism evidence="11 12">
    <name type="scientific">Cellulomonas alba</name>
    <dbReference type="NCBI Taxonomy" id="3053467"/>
    <lineage>
        <taxon>Bacteria</taxon>
        <taxon>Bacillati</taxon>
        <taxon>Actinomycetota</taxon>
        <taxon>Actinomycetes</taxon>
        <taxon>Micrococcales</taxon>
        <taxon>Cellulomonadaceae</taxon>
        <taxon>Cellulomonas</taxon>
    </lineage>
</organism>
<keyword evidence="2 10" id="KW-1003">Cell membrane</keyword>
<comment type="similarity">
    <text evidence="7 10">Belongs to the fluoride channel Fluc/FEX (TC 1.A.43) family.</text>
</comment>
<dbReference type="EMBL" id="JAUCGQ010000001">
    <property type="protein sequence ID" value="MDM7854117.1"/>
    <property type="molecule type" value="Genomic_DNA"/>
</dbReference>
<evidence type="ECO:0000256" key="1">
    <source>
        <dbReference type="ARBA" id="ARBA00004651"/>
    </source>
</evidence>
<name>A0ABT7SEX2_9CELL</name>
<evidence type="ECO:0000256" key="6">
    <source>
        <dbReference type="ARBA" id="ARBA00023303"/>
    </source>
</evidence>
<feature type="binding site" evidence="10">
    <location>
        <position position="88"/>
    </location>
    <ligand>
        <name>Na(+)</name>
        <dbReference type="ChEBI" id="CHEBI:29101"/>
        <note>structural</note>
    </ligand>
</feature>
<evidence type="ECO:0000313" key="11">
    <source>
        <dbReference type="EMBL" id="MDM7854117.1"/>
    </source>
</evidence>
<evidence type="ECO:0000256" key="4">
    <source>
        <dbReference type="ARBA" id="ARBA00022989"/>
    </source>
</evidence>
<keyword evidence="6 10" id="KW-0407">Ion channel</keyword>
<keyword evidence="10" id="KW-0406">Ion transport</keyword>
<feature type="transmembrane region" description="Helical" evidence="10">
    <location>
        <begin position="74"/>
        <end position="95"/>
    </location>
</feature>
<evidence type="ECO:0000313" key="12">
    <source>
        <dbReference type="Proteomes" id="UP001529338"/>
    </source>
</evidence>
<evidence type="ECO:0000256" key="2">
    <source>
        <dbReference type="ARBA" id="ARBA00022475"/>
    </source>
</evidence>
<dbReference type="PANTHER" id="PTHR28259">
    <property type="entry name" value="FLUORIDE EXPORT PROTEIN 1-RELATED"/>
    <property type="match status" value="1"/>
</dbReference>
<keyword evidence="10" id="KW-0915">Sodium</keyword>
<keyword evidence="3 10" id="KW-0812">Transmembrane</keyword>
<keyword evidence="10" id="KW-0479">Metal-binding</keyword>
<comment type="function">
    <text evidence="9 10">Fluoride-specific ion channel. Important for reducing fluoride concentration in the cell, thus reducing its toxicity.</text>
</comment>
<comment type="catalytic activity">
    <reaction evidence="8">
        <text>fluoride(in) = fluoride(out)</text>
        <dbReference type="Rhea" id="RHEA:76159"/>
        <dbReference type="ChEBI" id="CHEBI:17051"/>
    </reaction>
    <physiologicalReaction direction="left-to-right" evidence="8">
        <dbReference type="Rhea" id="RHEA:76160"/>
    </physiologicalReaction>
</comment>
<accession>A0ABT7SEX2</accession>
<evidence type="ECO:0000256" key="5">
    <source>
        <dbReference type="ARBA" id="ARBA00023136"/>
    </source>
</evidence>
<feature type="binding site" evidence="10">
    <location>
        <position position="85"/>
    </location>
    <ligand>
        <name>Na(+)</name>
        <dbReference type="ChEBI" id="CHEBI:29101"/>
        <note>structural</note>
    </ligand>
</feature>
<dbReference type="Pfam" id="PF02537">
    <property type="entry name" value="CRCB"/>
    <property type="match status" value="1"/>
</dbReference>